<feature type="transmembrane region" description="Helical" evidence="2">
    <location>
        <begin position="167"/>
        <end position="186"/>
    </location>
</feature>
<name>A0A498SAE9_ACAVI</name>
<feature type="transmembrane region" description="Helical" evidence="2">
    <location>
        <begin position="133"/>
        <end position="155"/>
    </location>
</feature>
<feature type="region of interest" description="Disordered" evidence="1">
    <location>
        <begin position="193"/>
        <end position="264"/>
    </location>
</feature>
<dbReference type="OrthoDB" id="5852993at2759"/>
<keyword evidence="2" id="KW-0472">Membrane</keyword>
<keyword evidence="2" id="KW-1133">Transmembrane helix</keyword>
<reference evidence="3 4" key="1">
    <citation type="submission" date="2018-08" db="EMBL/GenBank/DDBJ databases">
        <authorList>
            <person name="Laetsch R D."/>
            <person name="Stevens L."/>
            <person name="Kumar S."/>
            <person name="Blaxter L. M."/>
        </authorList>
    </citation>
    <scope>NUCLEOTIDE SEQUENCE [LARGE SCALE GENOMIC DNA]</scope>
</reference>
<protein>
    <submittedName>
        <fullName evidence="3">Uncharacterized protein</fullName>
    </submittedName>
</protein>
<accession>A0A498SAE9</accession>
<evidence type="ECO:0000313" key="4">
    <source>
        <dbReference type="Proteomes" id="UP000276991"/>
    </source>
</evidence>
<proteinExistence type="predicted"/>
<sequence>MEQCTTTFVSSPAISVPSLPPPPYHSTAIPTQLNEPLNQRFPSCNINMKLIDSLPLVFFHSIHVKYGTVVPWARHAYAPSLLLYFSAMEGTNVAFSLCLMAGSVLTYDLIKMISGSFAHHQYLPPTHIGRDSWMNRIAVCTVFLLLKTLFYQASFVLTKHMGRDVDHVQITFVFVVSTVLLWWGCCNRTVSNDKRRHNHPSATSEETGAAITPINGVTRTTKIAGEDALSKSQSVPRTSSEKSIEATQPETMKVIPQSRSKSKSLKLENLDQSQPEDVIVACKEEQDSFATHIPKKRVARRSIEIKSRPPVRCDRDDYKTIPTHMLPPSTDDL</sequence>
<gene>
    <name evidence="3" type="ORF">NAV_LOCUS383</name>
</gene>
<evidence type="ECO:0000256" key="2">
    <source>
        <dbReference type="SAM" id="Phobius"/>
    </source>
</evidence>
<dbReference type="Proteomes" id="UP000276991">
    <property type="component" value="Unassembled WGS sequence"/>
</dbReference>
<organism evidence="3 4">
    <name type="scientific">Acanthocheilonema viteae</name>
    <name type="common">Filarial nematode worm</name>
    <name type="synonym">Dipetalonema viteae</name>
    <dbReference type="NCBI Taxonomy" id="6277"/>
    <lineage>
        <taxon>Eukaryota</taxon>
        <taxon>Metazoa</taxon>
        <taxon>Ecdysozoa</taxon>
        <taxon>Nematoda</taxon>
        <taxon>Chromadorea</taxon>
        <taxon>Rhabditida</taxon>
        <taxon>Spirurina</taxon>
        <taxon>Spiruromorpha</taxon>
        <taxon>Filarioidea</taxon>
        <taxon>Onchocercidae</taxon>
        <taxon>Acanthocheilonema</taxon>
    </lineage>
</organism>
<feature type="compositionally biased region" description="Basic and acidic residues" evidence="1">
    <location>
        <begin position="307"/>
        <end position="319"/>
    </location>
</feature>
<dbReference type="EMBL" id="UPTC01000023">
    <property type="protein sequence ID" value="VBB25553.1"/>
    <property type="molecule type" value="Genomic_DNA"/>
</dbReference>
<keyword evidence="4" id="KW-1185">Reference proteome</keyword>
<dbReference type="AlphaFoldDB" id="A0A498SAE9"/>
<feature type="region of interest" description="Disordered" evidence="1">
    <location>
        <begin position="307"/>
        <end position="333"/>
    </location>
</feature>
<evidence type="ECO:0000313" key="3">
    <source>
        <dbReference type="EMBL" id="VBB25553.1"/>
    </source>
</evidence>
<evidence type="ECO:0000256" key="1">
    <source>
        <dbReference type="SAM" id="MobiDB-lite"/>
    </source>
</evidence>
<keyword evidence="2" id="KW-0812">Transmembrane</keyword>